<dbReference type="Gene3D" id="3.80.10.10">
    <property type="entry name" value="Ribonuclease Inhibitor"/>
    <property type="match status" value="1"/>
</dbReference>
<dbReference type="EMBL" id="KZ825102">
    <property type="protein sequence ID" value="PYI24410.1"/>
    <property type="molecule type" value="Genomic_DNA"/>
</dbReference>
<sequence length="543" mass="60866">MNLTTLPTELIIHTCDYLEVADWCAVRLTCKTLFLRTWEAFADSNFQTVCVLITSQSLSRLAAVAADENLRTRVRNLWIVPTLFEGSLEKNHGLPRNEMRPLRENCFAASCYAEGSWSDTELSNRFTAYQSIVADHCHVLSTGTFASTIRELLACFNKLDGIGLRSCPTRLLLDSTQPANFPCFGVRQLRQQLPCRSATASPAYLWQEKKRMGDRHASVFSAVVSAIISEQRKLQRLETCDDHHCGVAAQELTILRTETTTPEYKRFLALLQNLESLHLCLSGTNKSFTYCYKEDCLRNAVEMVAAAPSLRTLTLSPCYNPGERLPTQVFSQLAPRVHFTRLTELDLHGVDTTHGDLQAFLRSAATTLQRLTLSSVNLVEPITPASPCHPEPHSAEKHQWILDCRAEIVRRWRAVWVSLHDEMASLRYLCMRDLLFHGHRVEVSDPACTLSGTAPQTLPLRCRQTRTSAQRCPASPVVFEADNAQITLSEWIRQLKVDPAQRMSKLMFQRILPAALAAGGAALAVNSFWLDSLFPAGGSGWME</sequence>
<reference evidence="1 2" key="1">
    <citation type="submission" date="2018-02" db="EMBL/GenBank/DDBJ databases">
        <title>The genomes of Aspergillus section Nigri reveals drivers in fungal speciation.</title>
        <authorList>
            <consortium name="DOE Joint Genome Institute"/>
            <person name="Vesth T.C."/>
            <person name="Nybo J."/>
            <person name="Theobald S."/>
            <person name="Brandl J."/>
            <person name="Frisvad J.C."/>
            <person name="Nielsen K.F."/>
            <person name="Lyhne E.K."/>
            <person name="Kogle M.E."/>
            <person name="Kuo A."/>
            <person name="Riley R."/>
            <person name="Clum A."/>
            <person name="Nolan M."/>
            <person name="Lipzen A."/>
            <person name="Salamov A."/>
            <person name="Henrissat B."/>
            <person name="Wiebenga A."/>
            <person name="De vries R.P."/>
            <person name="Grigoriev I.V."/>
            <person name="Mortensen U.H."/>
            <person name="Andersen M.R."/>
            <person name="Baker S.E."/>
        </authorList>
    </citation>
    <scope>NUCLEOTIDE SEQUENCE [LARGE SCALE GENOMIC DNA]</scope>
    <source>
        <strain evidence="1 2">CBS 115571</strain>
    </source>
</reference>
<dbReference type="AlphaFoldDB" id="A0A2V5I7A5"/>
<accession>A0A2V5I7A5</accession>
<organism evidence="1 2">
    <name type="scientific">Aspergillus violaceofuscus (strain CBS 115571)</name>
    <dbReference type="NCBI Taxonomy" id="1450538"/>
    <lineage>
        <taxon>Eukaryota</taxon>
        <taxon>Fungi</taxon>
        <taxon>Dikarya</taxon>
        <taxon>Ascomycota</taxon>
        <taxon>Pezizomycotina</taxon>
        <taxon>Eurotiomycetes</taxon>
        <taxon>Eurotiomycetidae</taxon>
        <taxon>Eurotiales</taxon>
        <taxon>Aspergillaceae</taxon>
        <taxon>Aspergillus</taxon>
    </lineage>
</organism>
<keyword evidence="2" id="KW-1185">Reference proteome</keyword>
<evidence type="ECO:0008006" key="3">
    <source>
        <dbReference type="Google" id="ProtNLM"/>
    </source>
</evidence>
<evidence type="ECO:0000313" key="1">
    <source>
        <dbReference type="EMBL" id="PYI24410.1"/>
    </source>
</evidence>
<dbReference type="SUPFAM" id="SSF52047">
    <property type="entry name" value="RNI-like"/>
    <property type="match status" value="1"/>
</dbReference>
<proteinExistence type="predicted"/>
<dbReference type="InterPro" id="IPR032675">
    <property type="entry name" value="LRR_dom_sf"/>
</dbReference>
<dbReference type="OMA" id="MEMCNPL"/>
<gene>
    <name evidence="1" type="ORF">BO99DRAFT_408447</name>
</gene>
<name>A0A2V5I7A5_ASPV1</name>
<dbReference type="Proteomes" id="UP000249829">
    <property type="component" value="Unassembled WGS sequence"/>
</dbReference>
<evidence type="ECO:0000313" key="2">
    <source>
        <dbReference type="Proteomes" id="UP000249829"/>
    </source>
</evidence>
<protein>
    <recommendedName>
        <fullName evidence="3">F-box domain-containing protein</fullName>
    </recommendedName>
</protein>
<dbReference type="InterPro" id="IPR036047">
    <property type="entry name" value="F-box-like_dom_sf"/>
</dbReference>
<dbReference type="SUPFAM" id="SSF81383">
    <property type="entry name" value="F-box domain"/>
    <property type="match status" value="1"/>
</dbReference>